<dbReference type="AlphaFoldDB" id="A0A089RL22"/>
<accession>A0A089RL22</accession>
<evidence type="ECO:0000313" key="2">
    <source>
        <dbReference type="Proteomes" id="UP000029481"/>
    </source>
</evidence>
<reference evidence="1 2" key="1">
    <citation type="submission" date="2014-09" db="EMBL/GenBank/DDBJ databases">
        <title>Cedecea neteri SSMD04 Genome Sequencing.</title>
        <authorList>
            <person name="Tan J.-Y."/>
        </authorList>
    </citation>
    <scope>NUCLEOTIDE SEQUENCE [LARGE SCALE GENOMIC DNA]</scope>
    <source>
        <strain evidence="1 2">SSMD04</strain>
    </source>
</reference>
<evidence type="ECO:0008006" key="3">
    <source>
        <dbReference type="Google" id="ProtNLM"/>
    </source>
</evidence>
<dbReference type="KEGG" id="cnt:JT31_21815"/>
<organism evidence="1 2">
    <name type="scientific">Cedecea neteri</name>
    <dbReference type="NCBI Taxonomy" id="158822"/>
    <lineage>
        <taxon>Bacteria</taxon>
        <taxon>Pseudomonadati</taxon>
        <taxon>Pseudomonadota</taxon>
        <taxon>Gammaproteobacteria</taxon>
        <taxon>Enterobacterales</taxon>
        <taxon>Enterobacteriaceae</taxon>
        <taxon>Cedecea</taxon>
    </lineage>
</organism>
<name>A0A089RL22_9ENTR</name>
<dbReference type="Proteomes" id="UP000029481">
    <property type="component" value="Chromosome"/>
</dbReference>
<gene>
    <name evidence="1" type="ORF">JT31_21815</name>
</gene>
<evidence type="ECO:0000313" key="1">
    <source>
        <dbReference type="EMBL" id="AIR07150.1"/>
    </source>
</evidence>
<keyword evidence="2" id="KW-1185">Reference proteome</keyword>
<dbReference type="EMBL" id="CP009451">
    <property type="protein sequence ID" value="AIR07150.1"/>
    <property type="molecule type" value="Genomic_DNA"/>
</dbReference>
<protein>
    <recommendedName>
        <fullName evidence="3">Norphogenetic protein</fullName>
    </recommendedName>
</protein>
<proteinExistence type="predicted"/>
<sequence length="177" mass="19461">MSSSAPLDPSLTHSDCLDATASGFPVIAVNSSWRAVPDCSLIYAGDLGWWDLNIPALPERPARWTCNYRAHKRFGLELFETDTTGTFNSGQRAILLAKHLGASRIILLGYDCSIADGSHWHGDHTLLDNPTAANIARWHGEFEKVSSELAGHVEIINCSRKTALTCFRRMPLADALR</sequence>